<organism evidence="1 2">
    <name type="scientific">Stenotrophomonas maltophilia</name>
    <name type="common">Pseudomonas maltophilia</name>
    <name type="synonym">Xanthomonas maltophilia</name>
    <dbReference type="NCBI Taxonomy" id="40324"/>
    <lineage>
        <taxon>Bacteria</taxon>
        <taxon>Pseudomonadati</taxon>
        <taxon>Pseudomonadota</taxon>
        <taxon>Gammaproteobacteria</taxon>
        <taxon>Lysobacterales</taxon>
        <taxon>Lysobacteraceae</taxon>
        <taxon>Stenotrophomonas</taxon>
        <taxon>Stenotrophomonas maltophilia group</taxon>
    </lineage>
</organism>
<name>A0A270NEL5_STEMA</name>
<dbReference type="EMBL" id="NJGC01000015">
    <property type="protein sequence ID" value="PAM70523.1"/>
    <property type="molecule type" value="Genomic_DNA"/>
</dbReference>
<sequence>MVFPCGTVAQPSTWGQIPLPDGQRDLTPSEVPLAQIKSPADQGEVNGAGERALGEESPFRDLLQGMGEIHNRHCACREL</sequence>
<reference evidence="1 2" key="1">
    <citation type="submission" date="2017-06" db="EMBL/GenBank/DDBJ databases">
        <title>Genome sequencing and assembly of Stenotrophomonas maltophilia DF07.</title>
        <authorList>
            <person name="Iyer R."/>
        </authorList>
    </citation>
    <scope>NUCLEOTIDE SEQUENCE [LARGE SCALE GENOMIC DNA]</scope>
    <source>
        <strain evidence="1 2">DF07</strain>
    </source>
</reference>
<comment type="caution">
    <text evidence="1">The sequence shown here is derived from an EMBL/GenBank/DDBJ whole genome shotgun (WGS) entry which is preliminary data.</text>
</comment>
<evidence type="ECO:0000313" key="1">
    <source>
        <dbReference type="EMBL" id="PAM70523.1"/>
    </source>
</evidence>
<evidence type="ECO:0000313" key="2">
    <source>
        <dbReference type="Proteomes" id="UP000216433"/>
    </source>
</evidence>
<gene>
    <name evidence="1" type="ORF">CEK00_14065</name>
</gene>
<protein>
    <submittedName>
        <fullName evidence="1">Uncharacterized protein</fullName>
    </submittedName>
</protein>
<dbReference type="Proteomes" id="UP000216433">
    <property type="component" value="Unassembled WGS sequence"/>
</dbReference>
<dbReference type="AlphaFoldDB" id="A0A270NEL5"/>
<accession>A0A270NEL5</accession>
<proteinExistence type="predicted"/>